<dbReference type="SUPFAM" id="SSF48592">
    <property type="entry name" value="GroEL equatorial domain-like"/>
    <property type="match status" value="1"/>
</dbReference>
<evidence type="ECO:0000256" key="3">
    <source>
        <dbReference type="RuleBase" id="RU000418"/>
    </source>
</evidence>
<dbReference type="Gene3D" id="3.50.7.10">
    <property type="entry name" value="GroEL"/>
    <property type="match status" value="1"/>
</dbReference>
<evidence type="ECO:0000256" key="1">
    <source>
        <dbReference type="ARBA" id="ARBA00006607"/>
    </source>
</evidence>
<evidence type="ECO:0000256" key="4">
    <source>
        <dbReference type="RuleBase" id="RU000419"/>
    </source>
</evidence>
<comment type="caution">
    <text evidence="5">The sequence shown here is derived from an EMBL/GenBank/DDBJ whole genome shotgun (WGS) entry which is preliminary data.</text>
</comment>
<sequence length="525" mass="55907">MAVRVTYSDDVRKKLQTGIDKLADIVKVTLGPMGRNVLIQRKDGPPLVINDGATIVKDIELSDFTENMGARVIREVALKANEASGDGTTTAIVLAQQIVQQSFRNIAAGADPMMMKKGIQNATQLAVAAIKKQSVPVRSHLEIAQVASLSAQDKQLGELIAEAIGQVGGDGISIRESGTMRTELRIEKGMQFDRGFLIPQMADDSRKMVSELMNPFILVTDKRISGSRELIPLMEKLAPLGSPLLIVAEGIEGEALGLLMENRLRGVLNTVAVHPPAYGEGRVARMEDLALLTGGVFFSENTGYPNLSDATPDMLGRAVSVRIERHNTVVGGSAGKAEDIEQRIRYLKILHDRSKYEFDRQQLTERIAKLGRGVAFIDVGAPTLVEMKERKLRGEDALNAAKAAIGQGVVSGGGAAYLRCIPALKAYADTLSDDKKIGVQIIIGALKAPASQIAENAGLNGVDVVARTVKKPAGFGFDALKEEYVNMFEAGIVDPALVTCLALQSASSAAAALISSEAGVTATGK</sequence>
<dbReference type="SMR" id="V7I5X1"/>
<comment type="function">
    <text evidence="4">Together with its co-chaperonin GroES, plays an essential role in assisting protein folding. The GroEL-GroES system forms a nano-cage that allows encapsulation of the non-native substrate proteins and provides a physical environment optimized to promote and accelerate protein folding.</text>
</comment>
<dbReference type="OrthoDB" id="9766614at2"/>
<name>V7I5X1_9CLOT</name>
<dbReference type="STRING" id="994573.T472_0205550"/>
<proteinExistence type="inferred from homology"/>
<dbReference type="Pfam" id="PF00118">
    <property type="entry name" value="Cpn60_TCP1"/>
    <property type="match status" value="1"/>
</dbReference>
<dbReference type="GO" id="GO:0140662">
    <property type="term" value="F:ATP-dependent protein folding chaperone"/>
    <property type="evidence" value="ECO:0007669"/>
    <property type="project" value="InterPro"/>
</dbReference>
<dbReference type="InterPro" id="IPR027409">
    <property type="entry name" value="GroEL-like_apical_dom_sf"/>
</dbReference>
<dbReference type="Proteomes" id="UP000017747">
    <property type="component" value="Unassembled WGS sequence"/>
</dbReference>
<dbReference type="PANTHER" id="PTHR45633">
    <property type="entry name" value="60 KDA HEAT SHOCK PROTEIN, MITOCHONDRIAL"/>
    <property type="match status" value="1"/>
</dbReference>
<dbReference type="GO" id="GO:0005524">
    <property type="term" value="F:ATP binding"/>
    <property type="evidence" value="ECO:0007669"/>
    <property type="project" value="InterPro"/>
</dbReference>
<dbReference type="RefSeq" id="WP_023387244.1">
    <property type="nucleotide sequence ID" value="NZ_AXUN02000089.1"/>
</dbReference>
<dbReference type="NCBIfam" id="NF000592">
    <property type="entry name" value="PRK00013.1"/>
    <property type="match status" value="1"/>
</dbReference>
<dbReference type="InterPro" id="IPR001844">
    <property type="entry name" value="Cpn60/GroEL"/>
</dbReference>
<dbReference type="NCBIfam" id="NF009488">
    <property type="entry name" value="PRK12850.1"/>
    <property type="match status" value="1"/>
</dbReference>
<dbReference type="AlphaFoldDB" id="V7I5X1"/>
<comment type="subunit">
    <text evidence="4">Forms a cylinder of 14 subunits composed of two heptameric rings stacked back-to-back. Interacts with the co-chaperonin GroES.</text>
</comment>
<dbReference type="SUPFAM" id="SSF54849">
    <property type="entry name" value="GroEL-intermediate domain like"/>
    <property type="match status" value="1"/>
</dbReference>
<keyword evidence="2" id="KW-0143">Chaperone</keyword>
<dbReference type="InterPro" id="IPR027410">
    <property type="entry name" value="TCP-1-like_intermed_sf"/>
</dbReference>
<dbReference type="Gene3D" id="1.10.560.10">
    <property type="entry name" value="GroEL-like equatorial domain"/>
    <property type="match status" value="1"/>
</dbReference>
<comment type="similarity">
    <text evidence="1 3">Belongs to the chaperonin (HSP60) family.</text>
</comment>
<dbReference type="InterPro" id="IPR002423">
    <property type="entry name" value="Cpn60/GroEL/TCP-1"/>
</dbReference>
<dbReference type="CDD" id="cd03344">
    <property type="entry name" value="GroEL"/>
    <property type="match status" value="1"/>
</dbReference>
<evidence type="ECO:0000313" key="6">
    <source>
        <dbReference type="Proteomes" id="UP000017747"/>
    </source>
</evidence>
<dbReference type="InterPro" id="IPR027413">
    <property type="entry name" value="GROEL-like_equatorial_sf"/>
</dbReference>
<dbReference type="NCBIfam" id="NF009489">
    <property type="entry name" value="PRK12851.1"/>
    <property type="match status" value="1"/>
</dbReference>
<dbReference type="eggNOG" id="COG0459">
    <property type="taxonomic scope" value="Bacteria"/>
</dbReference>
<organism evidence="5 6">
    <name type="scientific">Youngiibacter fragilis 232.1</name>
    <dbReference type="NCBI Taxonomy" id="994573"/>
    <lineage>
        <taxon>Bacteria</taxon>
        <taxon>Bacillati</taxon>
        <taxon>Bacillota</taxon>
        <taxon>Clostridia</taxon>
        <taxon>Eubacteriales</taxon>
        <taxon>Clostridiaceae</taxon>
        <taxon>Youngiibacter</taxon>
    </lineage>
</organism>
<protein>
    <recommendedName>
        <fullName evidence="4">60 kDa chaperonin</fullName>
    </recommendedName>
</protein>
<dbReference type="SUPFAM" id="SSF52029">
    <property type="entry name" value="GroEL apical domain-like"/>
    <property type="match status" value="1"/>
</dbReference>
<dbReference type="PATRIC" id="fig|994573.3.peg.1037"/>
<gene>
    <name evidence="5" type="primary">groEL</name>
    <name evidence="5" type="ORF">T472_0205550</name>
</gene>
<dbReference type="NCBIfam" id="NF009487">
    <property type="entry name" value="PRK12849.1"/>
    <property type="match status" value="1"/>
</dbReference>
<accession>V7I5X1</accession>
<dbReference type="Gene3D" id="3.30.260.10">
    <property type="entry name" value="TCP-1-like chaperonin intermediate domain"/>
    <property type="match status" value="1"/>
</dbReference>
<dbReference type="EMBL" id="AXUN02000089">
    <property type="protein sequence ID" value="ETA81600.1"/>
    <property type="molecule type" value="Genomic_DNA"/>
</dbReference>
<keyword evidence="6" id="KW-1185">Reference proteome</keyword>
<dbReference type="PRINTS" id="PR00298">
    <property type="entry name" value="CHAPERONIN60"/>
</dbReference>
<dbReference type="NCBIfam" id="TIGR02348">
    <property type="entry name" value="GroEL"/>
    <property type="match status" value="1"/>
</dbReference>
<evidence type="ECO:0000256" key="2">
    <source>
        <dbReference type="ARBA" id="ARBA00023186"/>
    </source>
</evidence>
<dbReference type="GO" id="GO:0042026">
    <property type="term" value="P:protein refolding"/>
    <property type="evidence" value="ECO:0007669"/>
    <property type="project" value="InterPro"/>
</dbReference>
<reference evidence="5 6" key="1">
    <citation type="journal article" date="2014" name="Genome Announc.">
        <title>Genome Sequence of Youngiibacter fragilis, the Type Strain of the Genus Youngiibacter.</title>
        <authorList>
            <person name="Wawrik C.B."/>
            <person name="Callaghan A.V."/>
            <person name="Stamps B.W."/>
            <person name="Wawrik B."/>
        </authorList>
    </citation>
    <scope>NUCLEOTIDE SEQUENCE [LARGE SCALE GENOMIC DNA]</scope>
    <source>
        <strain evidence="5 6">232.1</strain>
    </source>
</reference>
<evidence type="ECO:0000313" key="5">
    <source>
        <dbReference type="EMBL" id="ETA81600.1"/>
    </source>
</evidence>
<dbReference type="FunFam" id="3.50.7.10:FF:000001">
    <property type="entry name" value="60 kDa chaperonin"/>
    <property type="match status" value="1"/>
</dbReference>